<name>A0ABQ5GHG2_9ASTR</name>
<dbReference type="EMBL" id="BQNB010018488">
    <property type="protein sequence ID" value="GJT74976.1"/>
    <property type="molecule type" value="Genomic_DNA"/>
</dbReference>
<organism evidence="1 2">
    <name type="scientific">Tanacetum coccineum</name>
    <dbReference type="NCBI Taxonomy" id="301880"/>
    <lineage>
        <taxon>Eukaryota</taxon>
        <taxon>Viridiplantae</taxon>
        <taxon>Streptophyta</taxon>
        <taxon>Embryophyta</taxon>
        <taxon>Tracheophyta</taxon>
        <taxon>Spermatophyta</taxon>
        <taxon>Magnoliopsida</taxon>
        <taxon>eudicotyledons</taxon>
        <taxon>Gunneridae</taxon>
        <taxon>Pentapetalae</taxon>
        <taxon>asterids</taxon>
        <taxon>campanulids</taxon>
        <taxon>Asterales</taxon>
        <taxon>Asteraceae</taxon>
        <taxon>Asteroideae</taxon>
        <taxon>Anthemideae</taxon>
        <taxon>Anthemidinae</taxon>
        <taxon>Tanacetum</taxon>
    </lineage>
</organism>
<comment type="caution">
    <text evidence="1">The sequence shown here is derived from an EMBL/GenBank/DDBJ whole genome shotgun (WGS) entry which is preliminary data.</text>
</comment>
<keyword evidence="2" id="KW-1185">Reference proteome</keyword>
<dbReference type="Proteomes" id="UP001151760">
    <property type="component" value="Unassembled WGS sequence"/>
</dbReference>
<reference evidence="1" key="1">
    <citation type="journal article" date="2022" name="Int. J. Mol. Sci.">
        <title>Draft Genome of Tanacetum Coccineum: Genomic Comparison of Closely Related Tanacetum-Family Plants.</title>
        <authorList>
            <person name="Yamashiro T."/>
            <person name="Shiraishi A."/>
            <person name="Nakayama K."/>
            <person name="Satake H."/>
        </authorList>
    </citation>
    <scope>NUCLEOTIDE SEQUENCE</scope>
</reference>
<gene>
    <name evidence="1" type="ORF">Tco_1041701</name>
</gene>
<reference evidence="1" key="2">
    <citation type="submission" date="2022-01" db="EMBL/GenBank/DDBJ databases">
        <authorList>
            <person name="Yamashiro T."/>
            <person name="Shiraishi A."/>
            <person name="Satake H."/>
            <person name="Nakayama K."/>
        </authorList>
    </citation>
    <scope>NUCLEOTIDE SEQUENCE</scope>
</reference>
<accession>A0ABQ5GHG2</accession>
<proteinExistence type="predicted"/>
<evidence type="ECO:0000313" key="1">
    <source>
        <dbReference type="EMBL" id="GJT74976.1"/>
    </source>
</evidence>
<protein>
    <submittedName>
        <fullName evidence="1">Uncharacterized protein</fullName>
    </submittedName>
</protein>
<sequence length="69" mass="7945">MTDFIVILGVVIFSLVPEFEEVQKVVVGSLSLFQILTRIKSKLVLWISLPMLSGRMHLVLWKMLLYLVL</sequence>
<evidence type="ECO:0000313" key="2">
    <source>
        <dbReference type="Proteomes" id="UP001151760"/>
    </source>
</evidence>